<feature type="transmembrane region" description="Helical" evidence="1">
    <location>
        <begin position="12"/>
        <end position="38"/>
    </location>
</feature>
<dbReference type="EMBL" id="JAZHGC010000063">
    <property type="protein sequence ID" value="MEM5291899.1"/>
    <property type="molecule type" value="Genomic_DNA"/>
</dbReference>
<sequence length="172" mass="19605">MWRTLANLYHELVHTALVILVSQGVNTFLVALFTFYILRRLVKRHLAAIARTVNDCNFHEPPRAADEIDRVASAFDGMGMRLHRAYLDEREASIEREACRLTASLVMRRSSEFHQLARDSNMRGIIQWAERIAASDPAHAAFAARLHELARVYQSKAILQLVERYLEGSTAS</sequence>
<proteinExistence type="predicted"/>
<accession>A0ABU9QQY0</accession>
<keyword evidence="3" id="KW-1185">Reference proteome</keyword>
<keyword evidence="1" id="KW-0812">Transmembrane</keyword>
<organism evidence="2 3">
    <name type="scientific">Paraburkholderia sabiae</name>
    <dbReference type="NCBI Taxonomy" id="273251"/>
    <lineage>
        <taxon>Bacteria</taxon>
        <taxon>Pseudomonadati</taxon>
        <taxon>Pseudomonadota</taxon>
        <taxon>Betaproteobacteria</taxon>
        <taxon>Burkholderiales</taxon>
        <taxon>Burkholderiaceae</taxon>
        <taxon>Paraburkholderia</taxon>
    </lineage>
</organism>
<dbReference type="Proteomes" id="UP001494588">
    <property type="component" value="Unassembled WGS sequence"/>
</dbReference>
<gene>
    <name evidence="2" type="ORF">V4C55_39965</name>
</gene>
<reference evidence="2 3" key="1">
    <citation type="submission" date="2024-01" db="EMBL/GenBank/DDBJ databases">
        <title>The diversity of rhizobia nodulating Mimosa spp. in eleven states of Brazil covering several biomes is determined by host plant, location, and edaphic factors.</title>
        <authorList>
            <person name="Rouws L."/>
            <person name="Barauna A."/>
            <person name="Beukes C."/>
            <person name="De Faria S.M."/>
            <person name="Gross E."/>
            <person name="Dos Reis Junior F.B."/>
            <person name="Simon M."/>
            <person name="Maluk M."/>
            <person name="Odee D.W."/>
            <person name="Kenicer G."/>
            <person name="Young J.P.W."/>
            <person name="Reis V.M."/>
            <person name="Zilli J."/>
            <person name="James E.K."/>
        </authorList>
    </citation>
    <scope>NUCLEOTIDE SEQUENCE [LARGE SCALE GENOMIC DNA]</scope>
    <source>
        <strain evidence="2 3">JPY77</strain>
    </source>
</reference>
<evidence type="ECO:0000313" key="2">
    <source>
        <dbReference type="EMBL" id="MEM5291899.1"/>
    </source>
</evidence>
<evidence type="ECO:0008006" key="4">
    <source>
        <dbReference type="Google" id="ProtNLM"/>
    </source>
</evidence>
<keyword evidence="1" id="KW-1133">Transmembrane helix</keyword>
<comment type="caution">
    <text evidence="2">The sequence shown here is derived from an EMBL/GenBank/DDBJ whole genome shotgun (WGS) entry which is preliminary data.</text>
</comment>
<name>A0ABU9QQY0_9BURK</name>
<keyword evidence="1" id="KW-0472">Membrane</keyword>
<evidence type="ECO:0000256" key="1">
    <source>
        <dbReference type="SAM" id="Phobius"/>
    </source>
</evidence>
<evidence type="ECO:0000313" key="3">
    <source>
        <dbReference type="Proteomes" id="UP001494588"/>
    </source>
</evidence>
<protein>
    <recommendedName>
        <fullName evidence="4">HAMP domain-containing protein</fullName>
    </recommendedName>
</protein>
<dbReference type="RefSeq" id="WP_233472198.1">
    <property type="nucleotide sequence ID" value="NZ_CAJHCS010000060.1"/>
</dbReference>